<dbReference type="AlphaFoldDB" id="A0A2P2I5T2"/>
<dbReference type="Gene3D" id="3.40.50.1360">
    <property type="match status" value="1"/>
</dbReference>
<reference evidence="9" key="2">
    <citation type="journal article" date="2018" name="Biosci. Biotechnol. Biochem.">
        <title>Polysaccharide hydrolase of the hadal zone amphipods Hirondellea gigas.</title>
        <authorList>
            <person name="Kobayashi H."/>
            <person name="Nagahama T."/>
            <person name="Arai W."/>
            <person name="Sasagawa Y."/>
            <person name="Umeda M."/>
            <person name="Hayashi T."/>
            <person name="Nikaido I."/>
            <person name="Watanabe H."/>
            <person name="Oguri K."/>
            <person name="Kitazato H."/>
            <person name="Fujioka K."/>
            <person name="Kido Y."/>
            <person name="Takami H."/>
        </authorList>
    </citation>
    <scope>NUCLEOTIDE SEQUENCE</scope>
    <source>
        <tissue evidence="9">Whole body</tissue>
    </source>
</reference>
<dbReference type="Pfam" id="PF01182">
    <property type="entry name" value="Glucosamine_iso"/>
    <property type="match status" value="1"/>
</dbReference>
<dbReference type="InterPro" id="IPR037171">
    <property type="entry name" value="NagB/RpiA_transferase-like"/>
</dbReference>
<dbReference type="CDD" id="cd01400">
    <property type="entry name" value="6PGL"/>
    <property type="match status" value="1"/>
</dbReference>
<evidence type="ECO:0000256" key="1">
    <source>
        <dbReference type="ARBA" id="ARBA00000832"/>
    </source>
</evidence>
<dbReference type="PANTHER" id="PTHR11054">
    <property type="entry name" value="6-PHOSPHOGLUCONOLACTONASE"/>
    <property type="match status" value="1"/>
</dbReference>
<dbReference type="EC" id="3.1.1.31" evidence="4 6"/>
<proteinExistence type="evidence at transcript level"/>
<dbReference type="InterPro" id="IPR006148">
    <property type="entry name" value="Glc/Gal-6P_isomerase"/>
</dbReference>
<dbReference type="PANTHER" id="PTHR11054:SF0">
    <property type="entry name" value="6-PHOSPHOGLUCONOLACTONASE"/>
    <property type="match status" value="1"/>
</dbReference>
<accession>A0A2P2I5T2</accession>
<evidence type="ECO:0000259" key="8">
    <source>
        <dbReference type="Pfam" id="PF01182"/>
    </source>
</evidence>
<evidence type="ECO:0000256" key="4">
    <source>
        <dbReference type="ARBA" id="ARBA00013198"/>
    </source>
</evidence>
<organism evidence="9">
    <name type="scientific">Hirondellea gigas</name>
    <dbReference type="NCBI Taxonomy" id="1518452"/>
    <lineage>
        <taxon>Eukaryota</taxon>
        <taxon>Metazoa</taxon>
        <taxon>Ecdysozoa</taxon>
        <taxon>Arthropoda</taxon>
        <taxon>Crustacea</taxon>
        <taxon>Multicrustacea</taxon>
        <taxon>Malacostraca</taxon>
        <taxon>Eumalacostraca</taxon>
        <taxon>Peracarida</taxon>
        <taxon>Amphipoda</taxon>
        <taxon>Amphilochidea</taxon>
        <taxon>Lysianassida</taxon>
        <taxon>Lysianassidira</taxon>
        <taxon>Lysianassoidea</taxon>
        <taxon>Lysianassidae</taxon>
        <taxon>Hirondellea</taxon>
    </lineage>
</organism>
<evidence type="ECO:0000256" key="6">
    <source>
        <dbReference type="RuleBase" id="RU365095"/>
    </source>
</evidence>
<evidence type="ECO:0000256" key="7">
    <source>
        <dbReference type="SAM" id="Coils"/>
    </source>
</evidence>
<comment type="pathway">
    <text evidence="2 6">Carbohydrate degradation; pentose phosphate pathway; D-ribulose 5-phosphate from D-glucose 6-phosphate (oxidative stage): step 2/3.</text>
</comment>
<dbReference type="NCBIfam" id="TIGR01198">
    <property type="entry name" value="pgl"/>
    <property type="match status" value="1"/>
</dbReference>
<name>A0A2P2I5T2_9CRUS</name>
<feature type="domain" description="Glucosamine/galactosamine-6-phosphate isomerase" evidence="8">
    <location>
        <begin position="15"/>
        <end position="239"/>
    </location>
</feature>
<comment type="function">
    <text evidence="6">Hydrolysis of 6-phosphogluconolactone to 6-phosphogluconate.</text>
</comment>
<dbReference type="InterPro" id="IPR039104">
    <property type="entry name" value="6PGL"/>
</dbReference>
<evidence type="ECO:0000256" key="5">
    <source>
        <dbReference type="ARBA" id="ARBA00022801"/>
    </source>
</evidence>
<evidence type="ECO:0000313" key="10">
    <source>
        <dbReference type="EMBL" id="LAC23057.1"/>
    </source>
</evidence>
<dbReference type="GO" id="GO:0006098">
    <property type="term" value="P:pentose-phosphate shunt"/>
    <property type="evidence" value="ECO:0007669"/>
    <property type="project" value="UniProtKB-UniPathway"/>
</dbReference>
<dbReference type="GO" id="GO:0017057">
    <property type="term" value="F:6-phosphogluconolactonase activity"/>
    <property type="evidence" value="ECO:0007669"/>
    <property type="project" value="UniProtKB-UniRule"/>
</dbReference>
<protein>
    <recommendedName>
        <fullName evidence="4 6">6-phosphogluconolactonase</fullName>
        <shortName evidence="6">6PGL</shortName>
        <ecNumber evidence="4 6">3.1.1.31</ecNumber>
    </recommendedName>
</protein>
<feature type="coiled-coil region" evidence="7">
    <location>
        <begin position="9"/>
        <end position="36"/>
    </location>
</feature>
<keyword evidence="7" id="KW-0175">Coiled coil</keyword>
<reference evidence="10" key="1">
    <citation type="submission" date="2017-11" db="EMBL/GenBank/DDBJ databases">
        <title>The sensing device of the deep-sea amphipod.</title>
        <authorList>
            <person name="Kobayashi H."/>
            <person name="Nagahama T."/>
            <person name="Arai W."/>
            <person name="Sasagawa Y."/>
            <person name="Umeda M."/>
            <person name="Hayashi T."/>
            <person name="Nikaido I."/>
            <person name="Watanabe H."/>
            <person name="Oguri K."/>
            <person name="Kitazato H."/>
            <person name="Fujioka K."/>
            <person name="Kido Y."/>
            <person name="Takami H."/>
        </authorList>
    </citation>
    <scope>NUCLEOTIDE SEQUENCE</scope>
    <source>
        <tissue evidence="10">Whole body</tissue>
    </source>
</reference>
<comment type="catalytic activity">
    <reaction evidence="1 6">
        <text>6-phospho-D-glucono-1,5-lactone + H2O = 6-phospho-D-gluconate + H(+)</text>
        <dbReference type="Rhea" id="RHEA:12556"/>
        <dbReference type="ChEBI" id="CHEBI:15377"/>
        <dbReference type="ChEBI" id="CHEBI:15378"/>
        <dbReference type="ChEBI" id="CHEBI:57955"/>
        <dbReference type="ChEBI" id="CHEBI:58759"/>
        <dbReference type="EC" id="3.1.1.31"/>
    </reaction>
</comment>
<keyword evidence="5 6" id="KW-0378">Hydrolase</keyword>
<dbReference type="GO" id="GO:0005975">
    <property type="term" value="P:carbohydrate metabolic process"/>
    <property type="evidence" value="ECO:0007669"/>
    <property type="project" value="UniProtKB-UniRule"/>
</dbReference>
<dbReference type="FunFam" id="3.40.50.1360:FF:000005">
    <property type="entry name" value="6-phosphogluconolactonase"/>
    <property type="match status" value="1"/>
</dbReference>
<dbReference type="SUPFAM" id="SSF100950">
    <property type="entry name" value="NagB/RpiA/CoA transferase-like"/>
    <property type="match status" value="1"/>
</dbReference>
<dbReference type="InterPro" id="IPR005900">
    <property type="entry name" value="6-phosphogluconolactonase_DevB"/>
</dbReference>
<evidence type="ECO:0000313" key="9">
    <source>
        <dbReference type="EMBL" id="LAB69365.1"/>
    </source>
</evidence>
<comment type="similarity">
    <text evidence="3 6">Belongs to the glucosamine/galactosamine-6-phosphate isomerase family. 6-phosphogluconolactonase subfamily.</text>
</comment>
<evidence type="ECO:0000256" key="3">
    <source>
        <dbReference type="ARBA" id="ARBA00010662"/>
    </source>
</evidence>
<dbReference type="EMBL" id="IACT01003835">
    <property type="protein sequence ID" value="LAC23057.1"/>
    <property type="molecule type" value="mRNA"/>
</dbReference>
<sequence>MSQPTLKIVEKVLGSKDELAKELAQLIERAAAEAIKDRGLFTIGLSGGSLIKFVCNEVPSITTDWSSWRLLLCDERMVPLTSPDSTLAAYIDGLVSATPLTQQQFLAVDTDKTAAEAATLYEQKIRELCGDSSASLPVLDLLLLGVGPDGHTASLFPGHPLLGEKTAWVAAITDSPKPPPSRVTLTLPVINSARCCVLALSGAEKADMIKRLRRERDSPVCADHLPASMVRPYNGELVWLLDAAAAAV</sequence>
<dbReference type="EMBL" id="IACF01003755">
    <property type="protein sequence ID" value="LAB69365.1"/>
    <property type="molecule type" value="mRNA"/>
</dbReference>
<evidence type="ECO:0000256" key="2">
    <source>
        <dbReference type="ARBA" id="ARBA00004961"/>
    </source>
</evidence>
<dbReference type="UniPathway" id="UPA00115">
    <property type="reaction ID" value="UER00409"/>
</dbReference>